<proteinExistence type="predicted"/>
<dbReference type="Gene3D" id="3.90.190.10">
    <property type="entry name" value="Protein tyrosine phosphatase superfamily"/>
    <property type="match status" value="1"/>
</dbReference>
<dbReference type="PROSITE" id="PS50054">
    <property type="entry name" value="TYR_PHOSPHATASE_DUAL"/>
    <property type="match status" value="1"/>
</dbReference>
<dbReference type="Pfam" id="PF00782">
    <property type="entry name" value="DSPc"/>
    <property type="match status" value="1"/>
</dbReference>
<accession>A0ABM4CZB0</accession>
<sequence length="670" mass="76993">MAGKSGEIKWSNKPDVGFLKPLSPKYSLFGEHIRHVTPSYLQCSMFCGGKQCKYDNPLKFKENEMAIFGLYSSWVTKNILATSRPSTEAIRKHNIIEQFQNAGIKSIINLQQAGEHSACGFGLEPSGFSYEPKDFMDNNVFFYNFCWNDYGVRSLCSILDMVKVMDFALQNGKVAVHCHAGLGRTGVLIACYLIYSLRCSANEAIHKMRLSRPKAIQTRGQINCVQNFAQYLKPMWIVFSTGENYFTLERYIKRQNNILHGEMRRSFKYMPQIIYSILERLLQLAEVNFDLSKTIIIKRLNFLQNSSCNANNKPNNFNQFLNPLNNCIIQSTDSINHQLNIQFTDSISYPSINESTDFISNTSDKLREQVSSSAIKELFSAKLKKNSNFFKKHISSEDIVQHIAHVLCEDFKTKAKSFPELLLHVNCINLSEKQDIFNKNFNKLKNVDENLFSDDISTVTNLNLTSMQNAFLLNTTNESALQHENGGASQYESTSHHESISQHELILKSLAFHCCDIKVLTQVERHKRNFNCDKNACQNLKEEINFSVLSGLFWSWLYQLKGPIISRDLIEVISQNNQCTDYNQFTDIISSYLKKEVWKLCECFLTFLSQLNGGKVFIDRILRRFAVALTKDDSFVKDGALIKVDEQENWMGSECYKFLLIWLEMLQNVT</sequence>
<dbReference type="PROSITE" id="PS00383">
    <property type="entry name" value="TYR_PHOSPHATASE_1"/>
    <property type="match status" value="1"/>
</dbReference>
<dbReference type="InterPro" id="IPR000387">
    <property type="entry name" value="Tyr_Pase_dom"/>
</dbReference>
<dbReference type="RefSeq" id="XP_065667305.1">
    <property type="nucleotide sequence ID" value="XM_065811233.1"/>
</dbReference>
<evidence type="ECO:0000256" key="1">
    <source>
        <dbReference type="ARBA" id="ARBA00022801"/>
    </source>
</evidence>
<gene>
    <name evidence="6" type="primary">LOC100202894</name>
</gene>
<dbReference type="InterPro" id="IPR049573">
    <property type="entry name" value="PTPDC1_PTP"/>
</dbReference>
<keyword evidence="1" id="KW-0378">Hydrolase</keyword>
<evidence type="ECO:0000313" key="5">
    <source>
        <dbReference type="Proteomes" id="UP001652625"/>
    </source>
</evidence>
<dbReference type="InterPro" id="IPR016130">
    <property type="entry name" value="Tyr_Pase_AS"/>
</dbReference>
<evidence type="ECO:0000259" key="4">
    <source>
        <dbReference type="PROSITE" id="PS50056"/>
    </source>
</evidence>
<evidence type="ECO:0000313" key="6">
    <source>
        <dbReference type="RefSeq" id="XP_065667305.1"/>
    </source>
</evidence>
<dbReference type="SUPFAM" id="SSF52799">
    <property type="entry name" value="(Phosphotyrosine protein) phosphatases II"/>
    <property type="match status" value="1"/>
</dbReference>
<evidence type="ECO:0000259" key="3">
    <source>
        <dbReference type="PROSITE" id="PS50054"/>
    </source>
</evidence>
<dbReference type="Proteomes" id="UP001652625">
    <property type="component" value="Chromosome 12"/>
</dbReference>
<keyword evidence="5" id="KW-1185">Reference proteome</keyword>
<dbReference type="InterPro" id="IPR050561">
    <property type="entry name" value="PTP"/>
</dbReference>
<dbReference type="CDD" id="cd14506">
    <property type="entry name" value="PTP_PTPDC1"/>
    <property type="match status" value="1"/>
</dbReference>
<dbReference type="SMART" id="SM00195">
    <property type="entry name" value="DSPc"/>
    <property type="match status" value="1"/>
</dbReference>
<evidence type="ECO:0000256" key="2">
    <source>
        <dbReference type="ARBA" id="ARBA00022912"/>
    </source>
</evidence>
<dbReference type="InterPro" id="IPR029021">
    <property type="entry name" value="Prot-tyrosine_phosphatase-like"/>
</dbReference>
<organism evidence="5 6">
    <name type="scientific">Hydra vulgaris</name>
    <name type="common">Hydra</name>
    <name type="synonym">Hydra attenuata</name>
    <dbReference type="NCBI Taxonomy" id="6087"/>
    <lineage>
        <taxon>Eukaryota</taxon>
        <taxon>Metazoa</taxon>
        <taxon>Cnidaria</taxon>
        <taxon>Hydrozoa</taxon>
        <taxon>Hydroidolina</taxon>
        <taxon>Anthoathecata</taxon>
        <taxon>Aplanulata</taxon>
        <taxon>Hydridae</taxon>
        <taxon>Hydra</taxon>
    </lineage>
</organism>
<feature type="domain" description="Tyrosine-protein phosphatase" evidence="3">
    <location>
        <begin position="71"/>
        <end position="241"/>
    </location>
</feature>
<dbReference type="PROSITE" id="PS50056">
    <property type="entry name" value="TYR_PHOSPHATASE_2"/>
    <property type="match status" value="1"/>
</dbReference>
<keyword evidence="2" id="KW-0904">Protein phosphatase</keyword>
<dbReference type="SMART" id="SM00404">
    <property type="entry name" value="PTPc_motif"/>
    <property type="match status" value="1"/>
</dbReference>
<dbReference type="PANTHER" id="PTHR23339">
    <property type="entry name" value="TYROSINE SPECIFIC PROTEIN PHOSPHATASE AND DUAL SPECIFICITY PROTEIN PHOSPHATASE"/>
    <property type="match status" value="1"/>
</dbReference>
<dbReference type="InterPro" id="IPR003595">
    <property type="entry name" value="Tyr_Pase_cat"/>
</dbReference>
<protein>
    <submittedName>
        <fullName evidence="6">Protein tyrosine phosphatase domain-containing protein 1 isoform X2</fullName>
    </submittedName>
</protein>
<dbReference type="GeneID" id="100202894"/>
<reference evidence="6" key="1">
    <citation type="submission" date="2025-08" db="UniProtKB">
        <authorList>
            <consortium name="RefSeq"/>
        </authorList>
    </citation>
    <scope>IDENTIFICATION</scope>
</reference>
<dbReference type="InterPro" id="IPR020422">
    <property type="entry name" value="TYR_PHOSPHATASE_DUAL_dom"/>
</dbReference>
<dbReference type="InterPro" id="IPR000340">
    <property type="entry name" value="Dual-sp_phosphatase_cat-dom"/>
</dbReference>
<feature type="domain" description="Tyrosine specific protein phosphatases" evidence="4">
    <location>
        <begin position="156"/>
        <end position="223"/>
    </location>
</feature>
<name>A0ABM4CZB0_HYDVU</name>